<keyword evidence="1" id="KW-0175">Coiled coil</keyword>
<comment type="caution">
    <text evidence="3">The sequence shown here is derived from an EMBL/GenBank/DDBJ whole genome shotgun (WGS) entry which is preliminary data.</text>
</comment>
<evidence type="ECO:0008006" key="5">
    <source>
        <dbReference type="Google" id="ProtNLM"/>
    </source>
</evidence>
<keyword evidence="2" id="KW-0732">Signal</keyword>
<gene>
    <name evidence="3" type="ORF">MNODULE_19955</name>
</gene>
<dbReference type="AlphaFoldDB" id="A0A7X6DTC7"/>
<reference evidence="3 4" key="1">
    <citation type="journal article" date="2020" name="Nature">
        <title>Bacterial chemolithoautotrophy via manganese oxidation.</title>
        <authorList>
            <person name="Yu H."/>
            <person name="Leadbetter J.R."/>
        </authorList>
    </citation>
    <scope>NUCLEOTIDE SEQUENCE [LARGE SCALE GENOMIC DNA]</scope>
    <source>
        <strain evidence="3 4">Mn-1</strain>
    </source>
</reference>
<accession>A0A7X6DTC7</accession>
<feature type="coiled-coil region" evidence="1">
    <location>
        <begin position="54"/>
        <end position="112"/>
    </location>
</feature>
<dbReference type="SUPFAM" id="SSF158791">
    <property type="entry name" value="MgtE N-terminal domain-like"/>
    <property type="match status" value="1"/>
</dbReference>
<dbReference type="Proteomes" id="UP000534783">
    <property type="component" value="Unassembled WGS sequence"/>
</dbReference>
<keyword evidence="4" id="KW-1185">Reference proteome</keyword>
<dbReference type="EMBL" id="VTOW01000005">
    <property type="protein sequence ID" value="NKE73032.1"/>
    <property type="molecule type" value="Genomic_DNA"/>
</dbReference>
<feature type="signal peptide" evidence="2">
    <location>
        <begin position="1"/>
        <end position="24"/>
    </location>
</feature>
<dbReference type="RefSeq" id="WP_168062982.1">
    <property type="nucleotide sequence ID" value="NZ_VTOW01000005.1"/>
</dbReference>
<evidence type="ECO:0000256" key="1">
    <source>
        <dbReference type="SAM" id="Coils"/>
    </source>
</evidence>
<proteinExistence type="predicted"/>
<feature type="chain" id="PRO_5030528030" description="Magnesium transporter MgtE intracellular domain-containing protein" evidence="2">
    <location>
        <begin position="25"/>
        <end position="177"/>
    </location>
</feature>
<protein>
    <recommendedName>
        <fullName evidence="5">Magnesium transporter MgtE intracellular domain-containing protein</fullName>
    </recommendedName>
</protein>
<evidence type="ECO:0000313" key="3">
    <source>
        <dbReference type="EMBL" id="NKE73032.1"/>
    </source>
</evidence>
<sequence length="177" mass="19951">MISPQKALLLALFFFFPAISPLSAQTEPVKAGEMITDTPPPSPLPDLSAPAAMIEAIEQRKNELEKRSRALDQKEERLRLMEQEVGQMLKKYSEIREALEEKEKKRKLTEDEQLGRLAKMYAVMPPEEAAARIEKMDESLALTLLGKIKEKSAAQILTNLSPVKAAKLTEKLARPRR</sequence>
<name>A0A7X6DTC7_9BACT</name>
<organism evidence="3 4">
    <name type="scientific">Candidatus Manganitrophus noduliformans</name>
    <dbReference type="NCBI Taxonomy" id="2606439"/>
    <lineage>
        <taxon>Bacteria</taxon>
        <taxon>Pseudomonadati</taxon>
        <taxon>Nitrospirota</taxon>
        <taxon>Nitrospiria</taxon>
        <taxon>Candidatus Troglogloeales</taxon>
        <taxon>Candidatus Manganitrophaceae</taxon>
        <taxon>Candidatus Manganitrophus</taxon>
    </lineage>
</organism>
<evidence type="ECO:0000256" key="2">
    <source>
        <dbReference type="SAM" id="SignalP"/>
    </source>
</evidence>
<evidence type="ECO:0000313" key="4">
    <source>
        <dbReference type="Proteomes" id="UP000534783"/>
    </source>
</evidence>